<name>A0A7X8YET4_9MICC</name>
<dbReference type="GO" id="GO:0015645">
    <property type="term" value="F:fatty acid ligase activity"/>
    <property type="evidence" value="ECO:0007669"/>
    <property type="project" value="TreeGrafter"/>
</dbReference>
<dbReference type="PANTHER" id="PTHR43605">
    <property type="entry name" value="ACYL-COENZYME A SYNTHETASE"/>
    <property type="match status" value="1"/>
</dbReference>
<dbReference type="Pfam" id="PF13193">
    <property type="entry name" value="AMP-binding_C"/>
    <property type="match status" value="1"/>
</dbReference>
<dbReference type="InterPro" id="IPR051087">
    <property type="entry name" value="Mitochondrial_ACSM"/>
</dbReference>
<dbReference type="Proteomes" id="UP000523139">
    <property type="component" value="Unassembled WGS sequence"/>
</dbReference>
<dbReference type="SUPFAM" id="SSF56801">
    <property type="entry name" value="Acetyl-CoA synthetase-like"/>
    <property type="match status" value="1"/>
</dbReference>
<dbReference type="RefSeq" id="WP_168888624.1">
    <property type="nucleotide sequence ID" value="NZ_JABAHY010000024.1"/>
</dbReference>
<dbReference type="InterPro" id="IPR000873">
    <property type="entry name" value="AMP-dep_synth/lig_dom"/>
</dbReference>
<dbReference type="GO" id="GO:0006633">
    <property type="term" value="P:fatty acid biosynthetic process"/>
    <property type="evidence" value="ECO:0007669"/>
    <property type="project" value="TreeGrafter"/>
</dbReference>
<dbReference type="GO" id="GO:0005524">
    <property type="term" value="F:ATP binding"/>
    <property type="evidence" value="ECO:0007669"/>
    <property type="project" value="UniProtKB-KW"/>
</dbReference>
<dbReference type="InterPro" id="IPR042099">
    <property type="entry name" value="ANL_N_sf"/>
</dbReference>
<dbReference type="Pfam" id="PF00501">
    <property type="entry name" value="AMP-binding"/>
    <property type="match status" value="1"/>
</dbReference>
<evidence type="ECO:0000259" key="6">
    <source>
        <dbReference type="Pfam" id="PF13193"/>
    </source>
</evidence>
<dbReference type="PANTHER" id="PTHR43605:SF10">
    <property type="entry name" value="ACYL-COA SYNTHETASE MEDIUM CHAIN FAMILY MEMBER 3"/>
    <property type="match status" value="1"/>
</dbReference>
<keyword evidence="2" id="KW-0436">Ligase</keyword>
<keyword evidence="3" id="KW-0547">Nucleotide-binding</keyword>
<proteinExistence type="inferred from homology"/>
<dbReference type="InterPro" id="IPR045851">
    <property type="entry name" value="AMP-bd_C_sf"/>
</dbReference>
<comment type="similarity">
    <text evidence="1">Belongs to the ATP-dependent AMP-binding enzyme family.</text>
</comment>
<dbReference type="EMBL" id="JABAHY010000024">
    <property type="protein sequence ID" value="NLS11138.1"/>
    <property type="molecule type" value="Genomic_DNA"/>
</dbReference>
<keyword evidence="4" id="KW-0067">ATP-binding</keyword>
<evidence type="ECO:0000256" key="1">
    <source>
        <dbReference type="ARBA" id="ARBA00006432"/>
    </source>
</evidence>
<feature type="domain" description="AMP-binding enzyme C-terminal" evidence="6">
    <location>
        <begin position="426"/>
        <end position="504"/>
    </location>
</feature>
<evidence type="ECO:0000313" key="7">
    <source>
        <dbReference type="EMBL" id="NLS11138.1"/>
    </source>
</evidence>
<keyword evidence="8" id="KW-1185">Reference proteome</keyword>
<evidence type="ECO:0000313" key="8">
    <source>
        <dbReference type="Proteomes" id="UP000523139"/>
    </source>
</evidence>
<evidence type="ECO:0000256" key="3">
    <source>
        <dbReference type="ARBA" id="ARBA00022741"/>
    </source>
</evidence>
<gene>
    <name evidence="7" type="ORF">HGQ17_14250</name>
</gene>
<accession>A0A7X8YET4</accession>
<dbReference type="AlphaFoldDB" id="A0A7X8YET4"/>
<dbReference type="GO" id="GO:0016405">
    <property type="term" value="F:CoA-ligase activity"/>
    <property type="evidence" value="ECO:0007669"/>
    <property type="project" value="UniProtKB-ARBA"/>
</dbReference>
<dbReference type="Gene3D" id="3.40.50.12780">
    <property type="entry name" value="N-terminal domain of ligase-like"/>
    <property type="match status" value="1"/>
</dbReference>
<reference evidence="7 8" key="1">
    <citation type="submission" date="2020-04" db="EMBL/GenBank/DDBJ databases">
        <title>Nesterenkonia sp. nov., isolated from marine sediment.</title>
        <authorList>
            <person name="Zhang G."/>
        </authorList>
    </citation>
    <scope>NUCLEOTIDE SEQUENCE [LARGE SCALE GENOMIC DNA]</scope>
    <source>
        <strain evidence="7 8">MY13</strain>
    </source>
</reference>
<organism evidence="7 8">
    <name type="scientific">Nesterenkonia sedimenti</name>
    <dbReference type="NCBI Taxonomy" id="1463632"/>
    <lineage>
        <taxon>Bacteria</taxon>
        <taxon>Bacillati</taxon>
        <taxon>Actinomycetota</taxon>
        <taxon>Actinomycetes</taxon>
        <taxon>Micrococcales</taxon>
        <taxon>Micrococcaceae</taxon>
        <taxon>Nesterenkonia</taxon>
    </lineage>
</organism>
<evidence type="ECO:0000259" key="5">
    <source>
        <dbReference type="Pfam" id="PF00501"/>
    </source>
</evidence>
<sequence length="514" mass="55961">MAAEIETIISSWEQEYGHTHAQAAHLLCDRHPEDDVAFTFIAEDLSTSELTYGQLADESRRLAAGLQARGVGEGDRVPVLMTKRRELIISLMALWRLGAVHVPLFTAFASGAIELRVNESAARLAITEASQAQKFSSLQEQLELIVIEEDYADLTTGHGSHTEAVAVGGEGPIVQLYTSGTTGKPKGVVVPLRALGCFVSYQHFGIDLRAEDVFWNAADPGWAYGLYFGVLAPLATGRRSIMFNAAFSPESTVEVIQRLGVTNFAGAPTVYRALRKSGVVQGLRLRRACSAGEPLTPDVVEWAQEALGVEVRDHYGQTELAMAVCNHAHPDLREEIRTGSMGKPLPGYAVDIIDGQIAIDAANSPLMWFTGYQGAPEKTAERFTADGRWYLTGDAGYTDEGGFFYFTARDDDLILASGYRIGPFDVESVLITHPEVADVAVVGKADPEGIRGEVVHAYVVPAAGQGSQKLADELKEMVRSEYSRHAAPRQISFVTELPKTPSGKVQRYILRQQH</sequence>
<dbReference type="GO" id="GO:0006637">
    <property type="term" value="P:acyl-CoA metabolic process"/>
    <property type="evidence" value="ECO:0007669"/>
    <property type="project" value="TreeGrafter"/>
</dbReference>
<dbReference type="GO" id="GO:0004321">
    <property type="term" value="F:fatty-acyl-CoA synthase activity"/>
    <property type="evidence" value="ECO:0007669"/>
    <property type="project" value="TreeGrafter"/>
</dbReference>
<feature type="domain" description="AMP-dependent synthetase/ligase" evidence="5">
    <location>
        <begin position="29"/>
        <end position="355"/>
    </location>
</feature>
<evidence type="ECO:0000256" key="2">
    <source>
        <dbReference type="ARBA" id="ARBA00022598"/>
    </source>
</evidence>
<dbReference type="Gene3D" id="3.30.300.30">
    <property type="match status" value="1"/>
</dbReference>
<dbReference type="InterPro" id="IPR025110">
    <property type="entry name" value="AMP-bd_C"/>
</dbReference>
<comment type="caution">
    <text evidence="7">The sequence shown here is derived from an EMBL/GenBank/DDBJ whole genome shotgun (WGS) entry which is preliminary data.</text>
</comment>
<evidence type="ECO:0000256" key="4">
    <source>
        <dbReference type="ARBA" id="ARBA00022840"/>
    </source>
</evidence>
<protein>
    <submittedName>
        <fullName evidence="7">AMP-binding protein</fullName>
    </submittedName>
</protein>